<keyword evidence="7 8" id="KW-0472">Membrane</keyword>
<evidence type="ECO:0000256" key="2">
    <source>
        <dbReference type="ARBA" id="ARBA00022448"/>
    </source>
</evidence>
<keyword evidence="3" id="KW-1003">Cell membrane</keyword>
<evidence type="ECO:0000256" key="7">
    <source>
        <dbReference type="ARBA" id="ARBA00023136"/>
    </source>
</evidence>
<feature type="transmembrane region" description="Helical" evidence="8">
    <location>
        <begin position="26"/>
        <end position="46"/>
    </location>
</feature>
<evidence type="ECO:0000256" key="6">
    <source>
        <dbReference type="ARBA" id="ARBA00022989"/>
    </source>
</evidence>
<evidence type="ECO:0000256" key="4">
    <source>
        <dbReference type="ARBA" id="ARBA00022519"/>
    </source>
</evidence>
<keyword evidence="5 8" id="KW-0812">Transmembrane</keyword>
<evidence type="ECO:0000256" key="3">
    <source>
        <dbReference type="ARBA" id="ARBA00022475"/>
    </source>
</evidence>
<dbReference type="CDD" id="cd06579">
    <property type="entry name" value="TM_PBP1_transp_AraH_like"/>
    <property type="match status" value="1"/>
</dbReference>
<proteinExistence type="predicted"/>
<gene>
    <name evidence="9" type="ORF">R3Q59_14645</name>
</gene>
<evidence type="ECO:0000313" key="10">
    <source>
        <dbReference type="Proteomes" id="UP001185737"/>
    </source>
</evidence>
<keyword evidence="10" id="KW-1185">Reference proteome</keyword>
<keyword evidence="2" id="KW-0813">Transport</keyword>
<keyword evidence="6 8" id="KW-1133">Transmembrane helix</keyword>
<feature type="transmembrane region" description="Helical" evidence="8">
    <location>
        <begin position="58"/>
        <end position="76"/>
    </location>
</feature>
<feature type="transmembrane region" description="Helical" evidence="8">
    <location>
        <begin position="176"/>
        <end position="195"/>
    </location>
</feature>
<dbReference type="InterPro" id="IPR001851">
    <property type="entry name" value="ABC_transp_permease"/>
</dbReference>
<evidence type="ECO:0000313" key="9">
    <source>
        <dbReference type="EMBL" id="MDV6281750.1"/>
    </source>
</evidence>
<feature type="transmembrane region" description="Helical" evidence="8">
    <location>
        <begin position="108"/>
        <end position="130"/>
    </location>
</feature>
<evidence type="ECO:0000256" key="8">
    <source>
        <dbReference type="SAM" id="Phobius"/>
    </source>
</evidence>
<organism evidence="9 10">
    <name type="scientific">Rhodococcus jostii</name>
    <dbReference type="NCBI Taxonomy" id="132919"/>
    <lineage>
        <taxon>Bacteria</taxon>
        <taxon>Bacillati</taxon>
        <taxon>Actinomycetota</taxon>
        <taxon>Actinomycetes</taxon>
        <taxon>Mycobacteriales</taxon>
        <taxon>Nocardiaceae</taxon>
        <taxon>Rhodococcus</taxon>
    </lineage>
</organism>
<dbReference type="RefSeq" id="WP_317568715.1">
    <property type="nucleotide sequence ID" value="NZ_JAWLKA010000007.1"/>
</dbReference>
<comment type="subcellular location">
    <subcellularLocation>
        <location evidence="1">Cell membrane</location>
        <topology evidence="1">Multi-pass membrane protein</topology>
    </subcellularLocation>
</comment>
<feature type="transmembrane region" description="Helical" evidence="8">
    <location>
        <begin position="221"/>
        <end position="244"/>
    </location>
</feature>
<accession>A0ABU4CDW8</accession>
<sequence>MSAVGTTTVTSSDPPKSADAPAARRYLPLAGAAVALATAIIVAGLTNEAFLTTANALAILRSAALTGIVALGATFITVAGRFFSLALGQTAVFGGVTFALLMSHGAPFALAVVATLIVTLILGAVQGALVSMGANPIVTTLGAGALLAGLAGLATGGKNVRIESTSVEWWGNARPLGVPTQTWAFLILIVVAWFVMSKTRFGRETVVTGANRATALSSGIAVWKVTTVVFVVASVAAGIVGIFGAAQFSQARISEFGGLDFDVVAAILIGGTAIQGGQGSPTRTALGAVFIAMLQNYMLLLGWSFGIRTTIMGAFILVVVVSFHLVRGRAGAK</sequence>
<comment type="caution">
    <text evidence="9">The sequence shown here is derived from an EMBL/GenBank/DDBJ whole genome shotgun (WGS) entry which is preliminary data.</text>
</comment>
<protein>
    <submittedName>
        <fullName evidence="9">ABC transporter permease</fullName>
    </submittedName>
</protein>
<feature type="transmembrane region" description="Helical" evidence="8">
    <location>
        <begin position="311"/>
        <end position="328"/>
    </location>
</feature>
<dbReference type="Pfam" id="PF02653">
    <property type="entry name" value="BPD_transp_2"/>
    <property type="match status" value="1"/>
</dbReference>
<evidence type="ECO:0000256" key="5">
    <source>
        <dbReference type="ARBA" id="ARBA00022692"/>
    </source>
</evidence>
<dbReference type="Proteomes" id="UP001185737">
    <property type="component" value="Unassembled WGS sequence"/>
</dbReference>
<dbReference type="PANTHER" id="PTHR32196:SF21">
    <property type="entry name" value="ABC TRANSPORTER PERMEASE PROTEIN YPHD-RELATED"/>
    <property type="match status" value="1"/>
</dbReference>
<name>A0ABU4CDW8_RHOJO</name>
<keyword evidence="4" id="KW-0997">Cell inner membrane</keyword>
<dbReference type="PANTHER" id="PTHR32196">
    <property type="entry name" value="ABC TRANSPORTER PERMEASE PROTEIN YPHD-RELATED-RELATED"/>
    <property type="match status" value="1"/>
</dbReference>
<reference evidence="9 10" key="1">
    <citation type="submission" date="2023-10" db="EMBL/GenBank/DDBJ databases">
        <title>Development of a sustainable strategy for remediation of hydrocarbon-contaminated territories based on the waste exchange concept.</title>
        <authorList>
            <person name="Krivoruchko A."/>
        </authorList>
    </citation>
    <scope>NUCLEOTIDE SEQUENCE [LARGE SCALE GENOMIC DNA]</scope>
    <source>
        <strain evidence="9 10">IEGM 60</strain>
    </source>
</reference>
<dbReference type="EMBL" id="JAWLKA010000007">
    <property type="protein sequence ID" value="MDV6281750.1"/>
    <property type="molecule type" value="Genomic_DNA"/>
</dbReference>
<feature type="transmembrane region" description="Helical" evidence="8">
    <location>
        <begin position="137"/>
        <end position="156"/>
    </location>
</feature>
<evidence type="ECO:0000256" key="1">
    <source>
        <dbReference type="ARBA" id="ARBA00004651"/>
    </source>
</evidence>